<dbReference type="AlphaFoldDB" id="A0A2Z5G8U5"/>
<evidence type="ECO:0000313" key="1">
    <source>
        <dbReference type="EMBL" id="AXC15673.1"/>
    </source>
</evidence>
<keyword evidence="2" id="KW-1185">Reference proteome</keyword>
<reference evidence="1 2" key="1">
    <citation type="journal article" date="2018" name="Front. Microbiol.">
        <title>Hydrolytic Capabilities as a Key to Environmental Success: Chitinolytic and Cellulolytic Acidobacteria From Acidic Sub-arctic Soils and Boreal Peatlands.</title>
        <authorList>
            <person name="Belova S.E."/>
            <person name="Ravin N.V."/>
            <person name="Pankratov T.A."/>
            <person name="Rakitin A.L."/>
            <person name="Ivanova A.A."/>
            <person name="Beletsky A.V."/>
            <person name="Mardanov A.V."/>
            <person name="Sinninghe Damste J.S."/>
            <person name="Dedysh S.N."/>
        </authorList>
    </citation>
    <scope>NUCLEOTIDE SEQUENCE [LARGE SCALE GENOMIC DNA]</scope>
    <source>
        <strain evidence="1 2">SBC82</strain>
    </source>
</reference>
<dbReference type="Proteomes" id="UP000253606">
    <property type="component" value="Chromosome"/>
</dbReference>
<accession>A0A2Z5G8U5</accession>
<evidence type="ECO:0000313" key="2">
    <source>
        <dbReference type="Proteomes" id="UP000253606"/>
    </source>
</evidence>
<protein>
    <recommendedName>
        <fullName evidence="3">DUF1080 domain-containing protein</fullName>
    </recommendedName>
</protein>
<dbReference type="KEGG" id="abas:ACPOL_6445"/>
<dbReference type="EMBL" id="CP030840">
    <property type="protein sequence ID" value="AXC15673.1"/>
    <property type="molecule type" value="Genomic_DNA"/>
</dbReference>
<gene>
    <name evidence="1" type="ORF">ACPOL_6445</name>
</gene>
<evidence type="ECO:0008006" key="3">
    <source>
        <dbReference type="Google" id="ProtNLM"/>
    </source>
</evidence>
<sequence>MSSFRGPFAFTDLASLIPLEQESPVDTMFAPLKFIRHAASVVTLTSACFALAQRVDVPLNPGSWISHAEFASTKPSSPSFEVREGFPQGLVQLSEGSIQLQNFDFASGTIDFDMKVTGDGLPGIRFRMQGERGAENSEEFYLRPSVDCRASDDCVQYAPIINGFMLWNVFPEYQTQAPVYDGWNHFKLVISGRRMNLYVNHFPEPVLKVGKLESSSSHGTIGLVGPAQFANLTIRAGQVDGLLSSVARDRSDNDRSIVHHWELGSSTPFHLGKPPAFSDVPSQAWKPVSSERFGFVNLNRLYSAQEVSPELTWLRFSVWSDKSQTKTMSLGWIGQAWIFVNGSFLTTKKNFYYPEAERQPPDGRYSLENGTVQLVLKPGRNIVTFAVYDSIRNTGGDRTRYGWGVGASFRDTAGLRF</sequence>
<dbReference type="Gene3D" id="2.60.120.560">
    <property type="entry name" value="Exo-inulinase, domain 1"/>
    <property type="match status" value="1"/>
</dbReference>
<organism evidence="1 2">
    <name type="scientific">Acidisarcina polymorpha</name>
    <dbReference type="NCBI Taxonomy" id="2211140"/>
    <lineage>
        <taxon>Bacteria</taxon>
        <taxon>Pseudomonadati</taxon>
        <taxon>Acidobacteriota</taxon>
        <taxon>Terriglobia</taxon>
        <taxon>Terriglobales</taxon>
        <taxon>Acidobacteriaceae</taxon>
        <taxon>Acidisarcina</taxon>
    </lineage>
</organism>
<proteinExistence type="predicted"/>
<name>A0A2Z5G8U5_9BACT</name>